<feature type="region of interest" description="Disordered" evidence="1">
    <location>
        <begin position="117"/>
        <end position="176"/>
    </location>
</feature>
<keyword evidence="3" id="KW-1185">Reference proteome</keyword>
<name>A0ABQ9TI54_SAGOE</name>
<dbReference type="EMBL" id="JASSZA010000022">
    <property type="protein sequence ID" value="KAK2084419.1"/>
    <property type="molecule type" value="Genomic_DNA"/>
</dbReference>
<feature type="region of interest" description="Disordered" evidence="1">
    <location>
        <begin position="231"/>
        <end position="250"/>
    </location>
</feature>
<sequence length="250" mass="28425">MSHSEEGMAIHCRDVREEPETGVSATSPKRQQQESMETMEKCMEDRTLATERMRGERREIKEACGASIAENPSFNNFAVSLTSINSFTDDLGYEGSQELTIDGSVKNMLHSLLLDSPKEEDSSLVQMKRRKRNKVSVLQMRRNDMKEEDEEDEEEEEDKAEGPLTSLQSPRTRGMQCSYPRTLQVRHKEHLSVLESSLSSSTNESKLSGWSLSTFCQYLCSCCHRKQKSVEENKASDSGARRSQVRLTQL</sequence>
<reference evidence="2 3" key="1">
    <citation type="submission" date="2023-05" db="EMBL/GenBank/DDBJ databases">
        <title>B98-5 Cell Line De Novo Hybrid Assembly: An Optical Mapping Approach.</title>
        <authorList>
            <person name="Kananen K."/>
            <person name="Auerbach J.A."/>
            <person name="Kautto E."/>
            <person name="Blachly J.S."/>
        </authorList>
    </citation>
    <scope>NUCLEOTIDE SEQUENCE [LARGE SCALE GENOMIC DNA]</scope>
    <source>
        <strain evidence="2">B95-8</strain>
        <tissue evidence="2">Cell line</tissue>
    </source>
</reference>
<gene>
    <name evidence="2" type="ORF">P7K49_037452</name>
</gene>
<evidence type="ECO:0000313" key="2">
    <source>
        <dbReference type="EMBL" id="KAK2084419.1"/>
    </source>
</evidence>
<evidence type="ECO:0000313" key="3">
    <source>
        <dbReference type="Proteomes" id="UP001266305"/>
    </source>
</evidence>
<feature type="compositionally biased region" description="Acidic residues" evidence="1">
    <location>
        <begin position="146"/>
        <end position="159"/>
    </location>
</feature>
<evidence type="ECO:0000256" key="1">
    <source>
        <dbReference type="SAM" id="MobiDB-lite"/>
    </source>
</evidence>
<feature type="region of interest" description="Disordered" evidence="1">
    <location>
        <begin position="1"/>
        <end position="40"/>
    </location>
</feature>
<dbReference type="Proteomes" id="UP001266305">
    <property type="component" value="Unassembled WGS sequence"/>
</dbReference>
<feature type="compositionally biased region" description="Polar residues" evidence="1">
    <location>
        <begin position="23"/>
        <end position="36"/>
    </location>
</feature>
<organism evidence="2 3">
    <name type="scientific">Saguinus oedipus</name>
    <name type="common">Cotton-top tamarin</name>
    <name type="synonym">Oedipomidas oedipus</name>
    <dbReference type="NCBI Taxonomy" id="9490"/>
    <lineage>
        <taxon>Eukaryota</taxon>
        <taxon>Metazoa</taxon>
        <taxon>Chordata</taxon>
        <taxon>Craniata</taxon>
        <taxon>Vertebrata</taxon>
        <taxon>Euteleostomi</taxon>
        <taxon>Mammalia</taxon>
        <taxon>Eutheria</taxon>
        <taxon>Euarchontoglires</taxon>
        <taxon>Primates</taxon>
        <taxon>Haplorrhini</taxon>
        <taxon>Platyrrhini</taxon>
        <taxon>Cebidae</taxon>
        <taxon>Callitrichinae</taxon>
        <taxon>Saguinus</taxon>
    </lineage>
</organism>
<accession>A0ABQ9TI54</accession>
<proteinExistence type="predicted"/>
<protein>
    <submittedName>
        <fullName evidence="2">Uncharacterized protein</fullName>
    </submittedName>
</protein>
<comment type="caution">
    <text evidence="2">The sequence shown here is derived from an EMBL/GenBank/DDBJ whole genome shotgun (WGS) entry which is preliminary data.</text>
</comment>
<feature type="compositionally biased region" description="Basic and acidic residues" evidence="1">
    <location>
        <begin position="1"/>
        <end position="19"/>
    </location>
</feature>